<accession>A0ABV6A180</accession>
<dbReference type="PANTHER" id="PTHR38479">
    <property type="entry name" value="LMO0824 PROTEIN"/>
    <property type="match status" value="1"/>
</dbReference>
<dbReference type="RefSeq" id="WP_377856058.1">
    <property type="nucleotide sequence ID" value="NZ_JBHLZU010000019.1"/>
</dbReference>
<dbReference type="PANTHER" id="PTHR38479:SF2">
    <property type="entry name" value="WINGED HELIX DNA-BINDING DOMAIN-CONTAINING PROTEIN"/>
    <property type="match status" value="1"/>
</dbReference>
<reference evidence="1 2" key="1">
    <citation type="submission" date="2024-09" db="EMBL/GenBank/DDBJ databases">
        <authorList>
            <person name="Sun Q."/>
            <person name="Mori K."/>
        </authorList>
    </citation>
    <scope>NUCLEOTIDE SEQUENCE [LARGE SCALE GENOMIC DNA]</scope>
    <source>
        <strain evidence="1 2">TBRC 7907</strain>
    </source>
</reference>
<organism evidence="1 2">
    <name type="scientific">Allokutzneria oryzae</name>
    <dbReference type="NCBI Taxonomy" id="1378989"/>
    <lineage>
        <taxon>Bacteria</taxon>
        <taxon>Bacillati</taxon>
        <taxon>Actinomycetota</taxon>
        <taxon>Actinomycetes</taxon>
        <taxon>Pseudonocardiales</taxon>
        <taxon>Pseudonocardiaceae</taxon>
        <taxon>Allokutzneria</taxon>
    </lineage>
</organism>
<protein>
    <submittedName>
        <fullName evidence="1">Winged helix DNA-binding domain-containing protein</fullName>
    </submittedName>
</protein>
<dbReference type="Proteomes" id="UP001589693">
    <property type="component" value="Unassembled WGS sequence"/>
</dbReference>
<proteinExistence type="predicted"/>
<gene>
    <name evidence="1" type="ORF">ACFFQA_23420</name>
</gene>
<dbReference type="InterPro" id="IPR009351">
    <property type="entry name" value="AlkZ-like"/>
</dbReference>
<name>A0ABV6A180_9PSEU</name>
<evidence type="ECO:0000313" key="1">
    <source>
        <dbReference type="EMBL" id="MFB9906896.1"/>
    </source>
</evidence>
<dbReference type="EMBL" id="JBHLZU010000019">
    <property type="protein sequence ID" value="MFB9906896.1"/>
    <property type="molecule type" value="Genomic_DNA"/>
</dbReference>
<dbReference type="Pfam" id="PF06224">
    <property type="entry name" value="AlkZ-like"/>
    <property type="match status" value="1"/>
</dbReference>
<dbReference type="GO" id="GO:0003677">
    <property type="term" value="F:DNA binding"/>
    <property type="evidence" value="ECO:0007669"/>
    <property type="project" value="UniProtKB-KW"/>
</dbReference>
<sequence length="356" mass="39182">MLSLRALNRATLARQHLLRRADLSAEALIEHLVGLQAQAPHAPYFGFWCRLKDFRAAELSQLLTERKVVRIAAMRGTVHLLSARDCLELRPITQVVFDRAVNLPNVDLAALAKAGRDLVEEKPRTNKEIGELLAPLWPDHPPESLSMAIRDSLPLVQVPPRGLWGSSGQTRTTTAEHWLGRPLASAPSVRAMVLRYLNAFGPATVADAQKWSGVMGLREVFAQLDLRTFRDDQGRELFDLPDAPRPPEDTPAPVRLLAPFDNLLLSHADRTRVLSDEHRKIVITQNGLVSGTVLVDGFVRGAWKFDQARDTAAITVRPFVRFTKKVSGAVEAEAHDLLAAAAPTATPTVRFAQAGA</sequence>
<comment type="caution">
    <text evidence="1">The sequence shown here is derived from an EMBL/GenBank/DDBJ whole genome shotgun (WGS) entry which is preliminary data.</text>
</comment>
<keyword evidence="1" id="KW-0238">DNA-binding</keyword>
<evidence type="ECO:0000313" key="2">
    <source>
        <dbReference type="Proteomes" id="UP001589693"/>
    </source>
</evidence>
<keyword evidence="2" id="KW-1185">Reference proteome</keyword>